<comment type="similarity">
    <text evidence="2 7">Belongs to the zinc-containing alcohol dehydrogenase family.</text>
</comment>
<accession>A0A6H1Q2S1</accession>
<dbReference type="Pfam" id="PF00107">
    <property type="entry name" value="ADH_zinc_N"/>
    <property type="match status" value="1"/>
</dbReference>
<keyword evidence="6" id="KW-0560">Oxidoreductase</keyword>
<dbReference type="GO" id="GO:0008270">
    <property type="term" value="F:zinc ion binding"/>
    <property type="evidence" value="ECO:0007669"/>
    <property type="project" value="InterPro"/>
</dbReference>
<evidence type="ECO:0000313" key="10">
    <source>
        <dbReference type="Proteomes" id="UP000501094"/>
    </source>
</evidence>
<dbReference type="InterPro" id="IPR036291">
    <property type="entry name" value="NAD(P)-bd_dom_sf"/>
</dbReference>
<dbReference type="CDD" id="cd05284">
    <property type="entry name" value="arabinose_DH_like"/>
    <property type="match status" value="1"/>
</dbReference>
<evidence type="ECO:0000256" key="7">
    <source>
        <dbReference type="RuleBase" id="RU361277"/>
    </source>
</evidence>
<dbReference type="GO" id="GO:0004022">
    <property type="term" value="F:alcohol dehydrogenase (NAD+) activity"/>
    <property type="evidence" value="ECO:0007669"/>
    <property type="project" value="UniProtKB-EC"/>
</dbReference>
<dbReference type="SMART" id="SM00829">
    <property type="entry name" value="PKS_ER"/>
    <property type="match status" value="1"/>
</dbReference>
<dbReference type="InterPro" id="IPR013149">
    <property type="entry name" value="ADH-like_C"/>
</dbReference>
<gene>
    <name evidence="9" type="ORF">E5R92_04960</name>
</gene>
<organism evidence="9 10">
    <name type="scientific">Candidatus Pelagibacter giovannonii</name>
    <dbReference type="NCBI Taxonomy" id="2563896"/>
    <lineage>
        <taxon>Bacteria</taxon>
        <taxon>Pseudomonadati</taxon>
        <taxon>Pseudomonadota</taxon>
        <taxon>Alphaproteobacteria</taxon>
        <taxon>Candidatus Pelagibacterales</taxon>
        <taxon>Candidatus Pelagibacteraceae</taxon>
        <taxon>Candidatus Pelagibacter</taxon>
    </lineage>
</organism>
<sequence length="353" mass="37956">MKAQVLHKYNPKMDEKVWVTEQEMPDPKLEKSSDVIVKIGAAGVCRTDLHIIEGVWEHIQDPKGDLLPMVMGHENAGWVEEVGKDVVGFKKGDPVILHPIISGTDGTCLSCRRGLDQHAEEGAFPGLNIKEGGYAELLKTSVRNLIKLPTILAPKDVAPFSDAGLTAYRVVKKATRHLLPGQTCVIIGAGGLGHIAIQCLKAMCAANIIIVEKSAQALKHAMDLGGDEGVLIDGNEVERVLELTKGKGGEAVIDFVGEKGSTAMGIKMTAGSGYYYIVGYGEEIRVLAVDVIISEKTIVGNLVGTWSELYELMELANKGLVTLSMQEYKLGDANKALHDLNEGKVKGRAVLVP</sequence>
<dbReference type="Gene3D" id="3.40.50.720">
    <property type="entry name" value="NAD(P)-binding Rossmann-like Domain"/>
    <property type="match status" value="1"/>
</dbReference>
<dbReference type="PANTHER" id="PTHR42940:SF8">
    <property type="entry name" value="VACUOLAR PROTEIN SORTING-ASSOCIATED PROTEIN 11"/>
    <property type="match status" value="1"/>
</dbReference>
<dbReference type="Pfam" id="PF08240">
    <property type="entry name" value="ADH_N"/>
    <property type="match status" value="1"/>
</dbReference>
<dbReference type="InterPro" id="IPR020843">
    <property type="entry name" value="ER"/>
</dbReference>
<dbReference type="SUPFAM" id="SSF51735">
    <property type="entry name" value="NAD(P)-binding Rossmann-fold domains"/>
    <property type="match status" value="1"/>
</dbReference>
<keyword evidence="4 7" id="KW-0479">Metal-binding</keyword>
<evidence type="ECO:0000256" key="5">
    <source>
        <dbReference type="ARBA" id="ARBA00022833"/>
    </source>
</evidence>
<dbReference type="KEGG" id="peg:E5R92_04960"/>
<feature type="domain" description="Enoyl reductase (ER)" evidence="8">
    <location>
        <begin position="12"/>
        <end position="351"/>
    </location>
</feature>
<name>A0A6H1Q2S1_9PROT</name>
<evidence type="ECO:0000259" key="8">
    <source>
        <dbReference type="SMART" id="SM00829"/>
    </source>
</evidence>
<evidence type="ECO:0000256" key="2">
    <source>
        <dbReference type="ARBA" id="ARBA00008072"/>
    </source>
</evidence>
<dbReference type="InterPro" id="IPR011032">
    <property type="entry name" value="GroES-like_sf"/>
</dbReference>
<evidence type="ECO:0000313" key="9">
    <source>
        <dbReference type="EMBL" id="QIZ21128.1"/>
    </source>
</evidence>
<dbReference type="InterPro" id="IPR002328">
    <property type="entry name" value="ADH_Zn_CS"/>
</dbReference>
<dbReference type="AlphaFoldDB" id="A0A6H1Q2S1"/>
<protein>
    <recommendedName>
        <fullName evidence="3">alcohol dehydrogenase</fullName>
        <ecNumber evidence="3">1.1.1.1</ecNumber>
    </recommendedName>
</protein>
<proteinExistence type="inferred from homology"/>
<reference evidence="9 10" key="1">
    <citation type="journal article" date="2020" name="Nat. Microbiol.">
        <title>Lysogenic host-virus interactions in SAR11 marine bacteria.</title>
        <authorList>
            <person name="Morris R.M."/>
            <person name="Cain K.R."/>
            <person name="Hvorecny K.L."/>
            <person name="Kollman J.M."/>
        </authorList>
    </citation>
    <scope>NUCLEOTIDE SEQUENCE [LARGE SCALE GENOMIC DNA]</scope>
    <source>
        <strain evidence="9 10">NP1</strain>
    </source>
</reference>
<dbReference type="EC" id="1.1.1.1" evidence="3"/>
<evidence type="ECO:0000256" key="1">
    <source>
        <dbReference type="ARBA" id="ARBA00001947"/>
    </source>
</evidence>
<dbReference type="PROSITE" id="PS00059">
    <property type="entry name" value="ADH_ZINC"/>
    <property type="match status" value="1"/>
</dbReference>
<dbReference type="SUPFAM" id="SSF50129">
    <property type="entry name" value="GroES-like"/>
    <property type="match status" value="1"/>
</dbReference>
<dbReference type="Proteomes" id="UP000501094">
    <property type="component" value="Chromosome"/>
</dbReference>
<dbReference type="InterPro" id="IPR013154">
    <property type="entry name" value="ADH-like_N"/>
</dbReference>
<evidence type="ECO:0000256" key="3">
    <source>
        <dbReference type="ARBA" id="ARBA00013190"/>
    </source>
</evidence>
<dbReference type="EMBL" id="CP038852">
    <property type="protein sequence ID" value="QIZ21128.1"/>
    <property type="molecule type" value="Genomic_DNA"/>
</dbReference>
<dbReference type="PANTHER" id="PTHR42940">
    <property type="entry name" value="ALCOHOL DEHYDROGENASE 1-RELATED"/>
    <property type="match status" value="1"/>
</dbReference>
<dbReference type="Gene3D" id="3.90.180.10">
    <property type="entry name" value="Medium-chain alcohol dehydrogenases, catalytic domain"/>
    <property type="match status" value="1"/>
</dbReference>
<dbReference type="RefSeq" id="WP_168606990.1">
    <property type="nucleotide sequence ID" value="NZ_CP038852.1"/>
</dbReference>
<evidence type="ECO:0000256" key="4">
    <source>
        <dbReference type="ARBA" id="ARBA00022723"/>
    </source>
</evidence>
<evidence type="ECO:0000256" key="6">
    <source>
        <dbReference type="ARBA" id="ARBA00023002"/>
    </source>
</evidence>
<comment type="cofactor">
    <cofactor evidence="1 7">
        <name>Zn(2+)</name>
        <dbReference type="ChEBI" id="CHEBI:29105"/>
    </cofactor>
</comment>
<keyword evidence="10" id="KW-1185">Reference proteome</keyword>
<keyword evidence="5 7" id="KW-0862">Zinc</keyword>